<protein>
    <submittedName>
        <fullName evidence="1">Uncharacterized protein</fullName>
    </submittedName>
</protein>
<evidence type="ECO:0000313" key="2">
    <source>
        <dbReference type="Proteomes" id="UP000000457"/>
    </source>
</evidence>
<proteinExistence type="predicted"/>
<keyword evidence="2" id="KW-1185">Reference proteome</keyword>
<dbReference type="EMBL" id="JN882285">
    <property type="protein sequence ID" value="AFC21905.1"/>
    <property type="molecule type" value="Genomic_DNA"/>
</dbReference>
<dbReference type="OrthoDB" id="32521at10239"/>
<name>K4F9Q2_9CAUD</name>
<accession>K4F9Q2</accession>
<evidence type="ECO:0000313" key="1">
    <source>
        <dbReference type="EMBL" id="AFC21905.1"/>
    </source>
</evidence>
<dbReference type="RefSeq" id="YP_006987560.1">
    <property type="nucleotide sequence ID" value="NC_019401.1"/>
</dbReference>
<organism evidence="1 2">
    <name type="scientific">Cronobacter phage vB_CsaM_GAP32</name>
    <dbReference type="NCBI Taxonomy" id="1141136"/>
    <lineage>
        <taxon>Viruses</taxon>
        <taxon>Duplodnaviria</taxon>
        <taxon>Heunggongvirae</taxon>
        <taxon>Uroviricota</taxon>
        <taxon>Caudoviricetes</taxon>
        <taxon>Mimasvirus</taxon>
        <taxon>Mimasvirus GAP32</taxon>
    </lineage>
</organism>
<gene>
    <name evidence="1" type="ORF">GAP32_449A</name>
</gene>
<sequence length="139" mass="16677">MKKELNLKIFELCSLRATYNWFSNKNSVQDTNISFQFETKKYQGQGLLIFSIYIYDGNSCSIFNFSYDESDILGISIIEKENVIHCSEVLNEEEFEARLFQIQTIIDTYDLDTNMYQTMRDLYRIYFREKYETVHQNMV</sequence>
<dbReference type="KEGG" id="vg:13994195"/>
<dbReference type="Proteomes" id="UP000000457">
    <property type="component" value="Segment"/>
</dbReference>
<dbReference type="GeneID" id="13994195"/>
<reference evidence="1 2" key="1">
    <citation type="journal article" date="2014" name="Virology">
        <title>Supersize me: Cronobacter sakazakii phage GAP32.</title>
        <authorList>
            <person name="Abbasifar R."/>
            <person name="Griffiths M.W."/>
            <person name="Sabour P.M."/>
            <person name="Ackermann H.-W."/>
            <person name="Vandersteegen K."/>
            <person name="Lavigne R."/>
            <person name="Noben J.-P."/>
            <person name="Villa A.A."/>
            <person name="Abbasifar A."/>
            <person name="Nash J.H.E."/>
            <person name="Kropinski A.M."/>
        </authorList>
    </citation>
    <scope>NUCLEOTIDE SEQUENCE [LARGE SCALE GENOMIC DNA]</scope>
    <source>
        <strain evidence="1">GAP-32</strain>
    </source>
</reference>